<dbReference type="EMBL" id="JBITYG010000002">
    <property type="protein sequence ID" value="MFI9100349.1"/>
    <property type="molecule type" value="Genomic_DNA"/>
</dbReference>
<evidence type="ECO:0000256" key="1">
    <source>
        <dbReference type="ARBA" id="ARBA00023125"/>
    </source>
</evidence>
<feature type="domain" description="HTH merR-type" evidence="2">
    <location>
        <begin position="10"/>
        <end position="79"/>
    </location>
</feature>
<dbReference type="RefSeq" id="WP_138355209.1">
    <property type="nucleotide sequence ID" value="NZ_JAAIKO010000006.1"/>
</dbReference>
<dbReference type="Pfam" id="PF13411">
    <property type="entry name" value="MerR_1"/>
    <property type="match status" value="1"/>
</dbReference>
<evidence type="ECO:0000313" key="3">
    <source>
        <dbReference type="EMBL" id="MFI9100349.1"/>
    </source>
</evidence>
<reference evidence="3 4" key="1">
    <citation type="submission" date="2024-10" db="EMBL/GenBank/DDBJ databases">
        <title>The Natural Products Discovery Center: Release of the First 8490 Sequenced Strains for Exploring Actinobacteria Biosynthetic Diversity.</title>
        <authorList>
            <person name="Kalkreuter E."/>
            <person name="Kautsar S.A."/>
            <person name="Yang D."/>
            <person name="Bader C.D."/>
            <person name="Teijaro C.N."/>
            <person name="Fluegel L."/>
            <person name="Davis C.M."/>
            <person name="Simpson J.R."/>
            <person name="Lauterbach L."/>
            <person name="Steele A.D."/>
            <person name="Gui C."/>
            <person name="Meng S."/>
            <person name="Li G."/>
            <person name="Viehrig K."/>
            <person name="Ye F."/>
            <person name="Su P."/>
            <person name="Kiefer A.F."/>
            <person name="Nichols A."/>
            <person name="Cepeda A.J."/>
            <person name="Yan W."/>
            <person name="Fan B."/>
            <person name="Jiang Y."/>
            <person name="Adhikari A."/>
            <person name="Zheng C.-J."/>
            <person name="Schuster L."/>
            <person name="Cowan T.M."/>
            <person name="Smanski M.J."/>
            <person name="Chevrette M.G."/>
            <person name="De Carvalho L.P.S."/>
            <person name="Shen B."/>
        </authorList>
    </citation>
    <scope>NUCLEOTIDE SEQUENCE [LARGE SCALE GENOMIC DNA]</scope>
    <source>
        <strain evidence="3 4">NPDC053399</strain>
    </source>
</reference>
<keyword evidence="4" id="KW-1185">Reference proteome</keyword>
<evidence type="ECO:0000259" key="2">
    <source>
        <dbReference type="PROSITE" id="PS50937"/>
    </source>
</evidence>
<accession>A0ABW8C1Q9</accession>
<dbReference type="PANTHER" id="PTHR30204">
    <property type="entry name" value="REDOX-CYCLING DRUG-SENSING TRANSCRIPTIONAL ACTIVATOR SOXR"/>
    <property type="match status" value="1"/>
</dbReference>
<proteinExistence type="predicted"/>
<comment type="caution">
    <text evidence="3">The sequence shown here is derived from an EMBL/GenBank/DDBJ whole genome shotgun (WGS) entry which is preliminary data.</text>
</comment>
<dbReference type="InterPro" id="IPR000551">
    <property type="entry name" value="MerR-type_HTH_dom"/>
</dbReference>
<dbReference type="PRINTS" id="PR00040">
    <property type="entry name" value="HTHMERR"/>
</dbReference>
<protein>
    <submittedName>
        <fullName evidence="3">MerR family transcriptional regulator</fullName>
    </submittedName>
</protein>
<name>A0ABW8C1Q9_9ACTN</name>
<dbReference type="InterPro" id="IPR009061">
    <property type="entry name" value="DNA-bd_dom_put_sf"/>
</dbReference>
<dbReference type="PROSITE" id="PS50937">
    <property type="entry name" value="HTH_MERR_2"/>
    <property type="match status" value="1"/>
</dbReference>
<organism evidence="3 4">
    <name type="scientific">Streptomyces fildesensis</name>
    <dbReference type="NCBI Taxonomy" id="375757"/>
    <lineage>
        <taxon>Bacteria</taxon>
        <taxon>Bacillati</taxon>
        <taxon>Actinomycetota</taxon>
        <taxon>Actinomycetes</taxon>
        <taxon>Kitasatosporales</taxon>
        <taxon>Streptomycetaceae</taxon>
        <taxon>Streptomyces</taxon>
    </lineage>
</organism>
<dbReference type="SMART" id="SM00422">
    <property type="entry name" value="HTH_MERR"/>
    <property type="match status" value="1"/>
</dbReference>
<sequence length="245" mass="27162">MAQSLIQPAGLTVDELAARAGVTVRTLRFYSSKGLLPPPVLGPRRVGLYGPEHLARLSLIEELQHQGLTLAAIERYLLQLPADITAEDLAMHRALVAAWVPDSAEETPRAQLERRAGRALTDHDVDRLSAMGVLDRTDRPEVFLVNPAMLHLGVRLLDVPIPLETVLATREIVLKHTRAVAHELQKLFREQVWQPYLDGDPSPEETARMRSLTEYIQPALVQALVTAFQRSLAEELRASASSGRD</sequence>
<dbReference type="SUPFAM" id="SSF46955">
    <property type="entry name" value="Putative DNA-binding domain"/>
    <property type="match status" value="1"/>
</dbReference>
<dbReference type="Proteomes" id="UP001614394">
    <property type="component" value="Unassembled WGS sequence"/>
</dbReference>
<dbReference type="InterPro" id="IPR047057">
    <property type="entry name" value="MerR_fam"/>
</dbReference>
<dbReference type="PANTHER" id="PTHR30204:SF93">
    <property type="entry name" value="HTH MERR-TYPE DOMAIN-CONTAINING PROTEIN"/>
    <property type="match status" value="1"/>
</dbReference>
<gene>
    <name evidence="3" type="ORF">ACIGXA_07470</name>
</gene>
<dbReference type="Gene3D" id="1.10.1660.10">
    <property type="match status" value="1"/>
</dbReference>
<evidence type="ECO:0000313" key="4">
    <source>
        <dbReference type="Proteomes" id="UP001614394"/>
    </source>
</evidence>
<keyword evidence="1" id="KW-0238">DNA-binding</keyword>